<dbReference type="AlphaFoldDB" id="A0A1E7ZFN2"/>
<evidence type="ECO:0000313" key="3">
    <source>
        <dbReference type="Proteomes" id="UP000175691"/>
    </source>
</evidence>
<dbReference type="PANTHER" id="PTHR34351">
    <property type="entry name" value="SLR1927 PROTEIN-RELATED"/>
    <property type="match status" value="1"/>
</dbReference>
<evidence type="ECO:0000256" key="1">
    <source>
        <dbReference type="SAM" id="Phobius"/>
    </source>
</evidence>
<name>A0A1E7ZFN2_9ALTE</name>
<accession>A0A1E7ZFN2</accession>
<keyword evidence="1" id="KW-0812">Transmembrane</keyword>
<dbReference type="OrthoDB" id="5298497at2"/>
<dbReference type="RefSeq" id="WP_070123548.1">
    <property type="nucleotide sequence ID" value="NZ_MDHN01000005.1"/>
</dbReference>
<gene>
    <name evidence="2" type="ORF">BFC18_03435</name>
</gene>
<comment type="caution">
    <text evidence="2">The sequence shown here is derived from an EMBL/GenBank/DDBJ whole genome shotgun (WGS) entry which is preliminary data.</text>
</comment>
<feature type="transmembrane region" description="Helical" evidence="1">
    <location>
        <begin position="59"/>
        <end position="79"/>
    </location>
</feature>
<keyword evidence="1" id="KW-1133">Transmembrane helix</keyword>
<dbReference type="PANTHER" id="PTHR34351:SF1">
    <property type="entry name" value="SLR1927 PROTEIN"/>
    <property type="match status" value="1"/>
</dbReference>
<organism evidence="2 3">
    <name type="scientific">Alteromonas confluentis</name>
    <dbReference type="NCBI Taxonomy" id="1656094"/>
    <lineage>
        <taxon>Bacteria</taxon>
        <taxon>Pseudomonadati</taxon>
        <taxon>Pseudomonadota</taxon>
        <taxon>Gammaproteobacteria</taxon>
        <taxon>Alteromonadales</taxon>
        <taxon>Alteromonadaceae</taxon>
        <taxon>Alteromonas/Salinimonas group</taxon>
        <taxon>Alteromonas</taxon>
    </lineage>
</organism>
<dbReference type="EMBL" id="MDHN01000005">
    <property type="protein sequence ID" value="OFC72321.1"/>
    <property type="molecule type" value="Genomic_DNA"/>
</dbReference>
<keyword evidence="3" id="KW-1185">Reference proteome</keyword>
<evidence type="ECO:0000313" key="2">
    <source>
        <dbReference type="EMBL" id="OFC72321.1"/>
    </source>
</evidence>
<dbReference type="Proteomes" id="UP000175691">
    <property type="component" value="Unassembled WGS sequence"/>
</dbReference>
<proteinExistence type="predicted"/>
<keyword evidence="1" id="KW-0472">Membrane</keyword>
<sequence>MKAAFESLSLKWLASRMPPEPSHRLSHGNIFIFPGVFGVFYLVMTLCLFLLAINYQNNLLLFLSQFLISLILIALFSAYKNVAGMLLTAYEVKPVFAGENSYLEIRIEENDKPLHGQIEIKWYGDKNRHMLDLEMEKKLHHLPFPTASRGFHRLPRVTVTCSWPLGLIKCWTHLDFGHKLLVYPAQKAEQILLAEWHSENGKGRKNQSGTDDFYALYPWQAGESLSRVAWKRVAKGDDWLNKVFTEQQATSGYLDIDSVSNLDTETALSVLCWQIVQLSAAGSEYGLKLGNVIIPPSVGPAHRSTCLKALALYQRGDAL</sequence>
<reference evidence="2 3" key="1">
    <citation type="submission" date="2016-08" db="EMBL/GenBank/DDBJ databases">
        <authorList>
            <person name="Seilhamer J.J."/>
        </authorList>
    </citation>
    <scope>NUCLEOTIDE SEQUENCE [LARGE SCALE GENOMIC DNA]</scope>
    <source>
        <strain evidence="2 3">KCTC 42603</strain>
    </source>
</reference>
<dbReference type="STRING" id="1656094.BFC18_03435"/>
<feature type="transmembrane region" description="Helical" evidence="1">
    <location>
        <begin position="30"/>
        <end position="53"/>
    </location>
</feature>
<protein>
    <submittedName>
        <fullName evidence="2">Uncharacterized protein</fullName>
    </submittedName>
</protein>